<dbReference type="InParanoid" id="Q5KJ22"/>
<reference evidence="3 4" key="1">
    <citation type="journal article" date="2005" name="Science">
        <title>The genome of the basidiomycetous yeast and human pathogen Cryptococcus neoformans.</title>
        <authorList>
            <person name="Loftus B.J."/>
            <person name="Fung E."/>
            <person name="Roncaglia P."/>
            <person name="Rowley D."/>
            <person name="Amedeo P."/>
            <person name="Bruno D."/>
            <person name="Vamathevan J."/>
            <person name="Miranda M."/>
            <person name="Anderson I.J."/>
            <person name="Fraser J.A."/>
            <person name="Allen J.E."/>
            <person name="Bosdet I.E."/>
            <person name="Brent M.R."/>
            <person name="Chiu R."/>
            <person name="Doering T.L."/>
            <person name="Donlin M.J."/>
            <person name="D'Souza C.A."/>
            <person name="Fox D.S."/>
            <person name="Grinberg V."/>
            <person name="Fu J."/>
            <person name="Fukushima M."/>
            <person name="Haas B.J."/>
            <person name="Huang J.C."/>
            <person name="Janbon G."/>
            <person name="Jones S.J."/>
            <person name="Koo H.L."/>
            <person name="Krzywinski M.I."/>
            <person name="Kwon-Chung J.K."/>
            <person name="Lengeler K.B."/>
            <person name="Maiti R."/>
            <person name="Marra M.A."/>
            <person name="Marra R.E."/>
            <person name="Mathewson C.A."/>
            <person name="Mitchell T.G."/>
            <person name="Pertea M."/>
            <person name="Riggs F.R."/>
            <person name="Salzberg S.L."/>
            <person name="Schein J.E."/>
            <person name="Shvartsbeyn A."/>
            <person name="Shin H."/>
            <person name="Shumway M."/>
            <person name="Specht C.A."/>
            <person name="Suh B.B."/>
            <person name="Tenney A."/>
            <person name="Utterback T.R."/>
            <person name="Wickes B.L."/>
            <person name="Wortman J.R."/>
            <person name="Wye N.H."/>
            <person name="Kronstad J.W."/>
            <person name="Lodge J.K."/>
            <person name="Heitman J."/>
            <person name="Davis R.W."/>
            <person name="Fraser C.M."/>
            <person name="Hyman R.W."/>
        </authorList>
    </citation>
    <scope>NUCLEOTIDE SEQUENCE [LARGE SCALE GENOMIC DNA]</scope>
    <source>
        <strain evidence="4">JEC21 / ATCC MYA-565</strain>
    </source>
</reference>
<dbReference type="OrthoDB" id="2570167at2759"/>
<keyword evidence="2" id="KW-1133">Transmembrane helix</keyword>
<feature type="transmembrane region" description="Helical" evidence="2">
    <location>
        <begin position="307"/>
        <end position="334"/>
    </location>
</feature>
<feature type="compositionally biased region" description="Low complexity" evidence="1">
    <location>
        <begin position="43"/>
        <end position="54"/>
    </location>
</feature>
<evidence type="ECO:0000256" key="1">
    <source>
        <dbReference type="SAM" id="MobiDB-lite"/>
    </source>
</evidence>
<keyword evidence="4" id="KW-1185">Reference proteome</keyword>
<dbReference type="EMBL" id="AE017344">
    <property type="protein sequence ID" value="AAW43011.2"/>
    <property type="molecule type" value="Genomic_DNA"/>
</dbReference>
<dbReference type="Pfam" id="PF06687">
    <property type="entry name" value="SUR7"/>
    <property type="match status" value="1"/>
</dbReference>
<dbReference type="PaxDb" id="214684-Q5KJ22"/>
<evidence type="ECO:0000313" key="4">
    <source>
        <dbReference type="Proteomes" id="UP000002149"/>
    </source>
</evidence>
<dbReference type="VEuPathDB" id="FungiDB:CND00930"/>
<dbReference type="Proteomes" id="UP000002149">
    <property type="component" value="Chromosome 4"/>
</dbReference>
<evidence type="ECO:0000313" key="3">
    <source>
        <dbReference type="EMBL" id="AAW43011.2"/>
    </source>
</evidence>
<keyword evidence="2" id="KW-0472">Membrane</keyword>
<gene>
    <name evidence="3" type="ordered locus">CND00930</name>
</gene>
<sequence>MSPIMRLFGKAQKDQERDRAWTALADEEVGAKRKGSKEKSNHQSAGAQASYSSSKLQLKPDDANDLDTQPFVATIPEFSKGKLLLWRLSIILPFLTAGCLLYLLTCSTSSWRANWSSIKIELPSTEFESLYASGSTITRESSNSTPSRRDYANKVSAKPIHNKRVNNTDDALGGHLSLNMWGWCLKSTEQTTAIMCSSESMWFSMDDLVDSSSTRSRELTTDTFNHFLVHALIVHGFAMLSTMLALIPIVLNTWRILRAQKPKINTSWFENISLSLASILCLISWIVNRCLQASVSSKLPDYNVDAGIASIITGVSSILLAAIFLVSAVPCLYLHMRRQNQLLKYWMNLEDYDEAVARQHSSEAEKGNNKNYDMGNKGRSTRRPRPRRGLRDHRLTKMIFGGGYDDSEKRKDKGRRREEQASQRRGRRSRRRDRRKYGHRRRHSRR</sequence>
<feature type="compositionally biased region" description="Basic residues" evidence="1">
    <location>
        <begin position="424"/>
        <end position="446"/>
    </location>
</feature>
<feature type="compositionally biased region" description="Basic and acidic residues" evidence="1">
    <location>
        <begin position="406"/>
        <end position="422"/>
    </location>
</feature>
<dbReference type="STRING" id="214684.Q5KJ22"/>
<feature type="compositionally biased region" description="Basic residues" evidence="1">
    <location>
        <begin position="379"/>
        <end position="396"/>
    </location>
</feature>
<accession>Q5KJ22</accession>
<feature type="transmembrane region" description="Helical" evidence="2">
    <location>
        <begin position="268"/>
        <end position="287"/>
    </location>
</feature>
<name>Q5KJ22_CRYD1</name>
<dbReference type="InterPro" id="IPR009571">
    <property type="entry name" value="SUR7/Rim9-like_fungi"/>
</dbReference>
<feature type="region of interest" description="Disordered" evidence="1">
    <location>
        <begin position="1"/>
        <end position="59"/>
    </location>
</feature>
<feature type="transmembrane region" description="Helical" evidence="2">
    <location>
        <begin position="84"/>
        <end position="104"/>
    </location>
</feature>
<dbReference type="KEGG" id="cne:CND00930"/>
<feature type="region of interest" description="Disordered" evidence="1">
    <location>
        <begin position="360"/>
        <end position="446"/>
    </location>
</feature>
<organism evidence="3 4">
    <name type="scientific">Cryptococcus deneoformans (strain JEC21 / ATCC MYA-565)</name>
    <name type="common">Cryptococcus neoformans var. neoformans serotype D</name>
    <dbReference type="NCBI Taxonomy" id="214684"/>
    <lineage>
        <taxon>Eukaryota</taxon>
        <taxon>Fungi</taxon>
        <taxon>Dikarya</taxon>
        <taxon>Basidiomycota</taxon>
        <taxon>Agaricomycotina</taxon>
        <taxon>Tremellomycetes</taxon>
        <taxon>Tremellales</taxon>
        <taxon>Cryptococcaceae</taxon>
        <taxon>Cryptococcus</taxon>
        <taxon>Cryptococcus neoformans species complex</taxon>
    </lineage>
</organism>
<keyword evidence="2" id="KW-0812">Transmembrane</keyword>
<evidence type="ECO:0000256" key="2">
    <source>
        <dbReference type="SAM" id="Phobius"/>
    </source>
</evidence>
<feature type="transmembrane region" description="Helical" evidence="2">
    <location>
        <begin position="227"/>
        <end position="247"/>
    </location>
</feature>
<proteinExistence type="predicted"/>
<dbReference type="RefSeq" id="XP_024512691.1">
    <property type="nucleotide sequence ID" value="XM_024656954.1"/>
</dbReference>
<dbReference type="GO" id="GO:0005886">
    <property type="term" value="C:plasma membrane"/>
    <property type="evidence" value="ECO:0007669"/>
    <property type="project" value="InterPro"/>
</dbReference>
<feature type="compositionally biased region" description="Basic and acidic residues" evidence="1">
    <location>
        <begin position="11"/>
        <end position="20"/>
    </location>
</feature>
<dbReference type="GeneID" id="3256845"/>
<dbReference type="AlphaFoldDB" id="Q5KJ22"/>
<protein>
    <submittedName>
        <fullName evidence="3">Uncharacterized protein</fullName>
    </submittedName>
</protein>
<dbReference type="HOGENOM" id="CLU_2209915_0_0_1"/>